<keyword evidence="1 4" id="KW-0808">Transferase</keyword>
<evidence type="ECO:0000259" key="2">
    <source>
        <dbReference type="Pfam" id="PF00534"/>
    </source>
</evidence>
<dbReference type="InterPro" id="IPR028098">
    <property type="entry name" value="Glyco_trans_4-like_N"/>
</dbReference>
<organism evidence="4 5">
    <name type="scientific">Candidatus Uhrbacteria bacterium GW2011_GWD2_52_7</name>
    <dbReference type="NCBI Taxonomy" id="1618989"/>
    <lineage>
        <taxon>Bacteria</taxon>
        <taxon>Candidatus Uhriibacteriota</taxon>
    </lineage>
</organism>
<evidence type="ECO:0000313" key="5">
    <source>
        <dbReference type="Proteomes" id="UP000034846"/>
    </source>
</evidence>
<name>A0A0G1ZNW8_9BACT</name>
<sequence>MKIAIDIRCLTDRRLTGVGWYTYHLINAMAAQAPFDQFILFASGTNETLDRRPKLTAPNITIVEQPIPNKLLTLALRFPRGITLESLLPEKPDIWLFPHPHVVRTNLPYVVTVHDLAIELLPDFFTLTDHAREFVVQSKHLALHAKRVLAVSKHTAQDISEKWNIADEHIRVTHLGVDPDLFAAREQPSDRNFRAAYDLNRPYILALATIEPRKNFETIIEAYDAFRSQSKTSIPLVLAGGQGWKSKRFHDVIAASLFRHDIRVLGYIPEKHKPALYRGATVFLFPSFYEGFGLPVAEALSCGTPVVTSFAGSLPEVAGDAALYVDPFNVTDVTQALQHLFDAEDGATLRKELRERGIERAKMFSWTTTAQQT</sequence>
<dbReference type="Gene3D" id="3.40.50.2000">
    <property type="entry name" value="Glycogen Phosphorylase B"/>
    <property type="match status" value="2"/>
</dbReference>
<accession>A0A0G1ZNW8</accession>
<feature type="non-terminal residue" evidence="4">
    <location>
        <position position="373"/>
    </location>
</feature>
<dbReference type="PANTHER" id="PTHR46401:SF2">
    <property type="entry name" value="GLYCOSYLTRANSFERASE WBBK-RELATED"/>
    <property type="match status" value="1"/>
</dbReference>
<dbReference type="GO" id="GO:0009103">
    <property type="term" value="P:lipopolysaccharide biosynthetic process"/>
    <property type="evidence" value="ECO:0007669"/>
    <property type="project" value="TreeGrafter"/>
</dbReference>
<dbReference type="CDD" id="cd03809">
    <property type="entry name" value="GT4_MtfB-like"/>
    <property type="match status" value="1"/>
</dbReference>
<feature type="domain" description="Glycosyl transferase family 1" evidence="2">
    <location>
        <begin position="198"/>
        <end position="359"/>
    </location>
</feature>
<dbReference type="SUPFAM" id="SSF53756">
    <property type="entry name" value="UDP-Glycosyltransferase/glycogen phosphorylase"/>
    <property type="match status" value="1"/>
</dbReference>
<gene>
    <name evidence="4" type="ORF">UY72_C0031G0009</name>
</gene>
<dbReference type="PANTHER" id="PTHR46401">
    <property type="entry name" value="GLYCOSYLTRANSFERASE WBBK-RELATED"/>
    <property type="match status" value="1"/>
</dbReference>
<dbReference type="GO" id="GO:0016757">
    <property type="term" value="F:glycosyltransferase activity"/>
    <property type="evidence" value="ECO:0007669"/>
    <property type="project" value="UniProtKB-KW"/>
</dbReference>
<reference evidence="4 5" key="1">
    <citation type="journal article" date="2015" name="Nature">
        <title>rRNA introns, odd ribosomes, and small enigmatic genomes across a large radiation of phyla.</title>
        <authorList>
            <person name="Brown C.T."/>
            <person name="Hug L.A."/>
            <person name="Thomas B.C."/>
            <person name="Sharon I."/>
            <person name="Castelle C.J."/>
            <person name="Singh A."/>
            <person name="Wilkins M.J."/>
            <person name="Williams K.H."/>
            <person name="Banfield J.F."/>
        </authorList>
    </citation>
    <scope>NUCLEOTIDE SEQUENCE [LARGE SCALE GENOMIC DNA]</scope>
</reference>
<dbReference type="FunFam" id="3.40.50.2000:FF:000119">
    <property type="entry name" value="Glycosyl transferase group 1"/>
    <property type="match status" value="1"/>
</dbReference>
<evidence type="ECO:0000259" key="3">
    <source>
        <dbReference type="Pfam" id="PF13439"/>
    </source>
</evidence>
<dbReference type="EMBL" id="LCRD01000031">
    <property type="protein sequence ID" value="KKW29847.1"/>
    <property type="molecule type" value="Genomic_DNA"/>
</dbReference>
<dbReference type="AlphaFoldDB" id="A0A0G1ZNW8"/>
<evidence type="ECO:0000313" key="4">
    <source>
        <dbReference type="EMBL" id="KKW29847.1"/>
    </source>
</evidence>
<protein>
    <submittedName>
        <fullName evidence="4">Mannosyltransferase B</fullName>
    </submittedName>
</protein>
<evidence type="ECO:0000256" key="1">
    <source>
        <dbReference type="ARBA" id="ARBA00022679"/>
    </source>
</evidence>
<keyword evidence="4" id="KW-0328">Glycosyltransferase</keyword>
<dbReference type="Proteomes" id="UP000034846">
    <property type="component" value="Unassembled WGS sequence"/>
</dbReference>
<comment type="caution">
    <text evidence="4">The sequence shown here is derived from an EMBL/GenBank/DDBJ whole genome shotgun (WGS) entry which is preliminary data.</text>
</comment>
<feature type="domain" description="Glycosyltransferase subfamily 4-like N-terminal" evidence="3">
    <location>
        <begin position="17"/>
        <end position="180"/>
    </location>
</feature>
<dbReference type="InterPro" id="IPR001296">
    <property type="entry name" value="Glyco_trans_1"/>
</dbReference>
<dbReference type="Pfam" id="PF00534">
    <property type="entry name" value="Glycos_transf_1"/>
    <property type="match status" value="1"/>
</dbReference>
<proteinExistence type="predicted"/>
<dbReference type="Pfam" id="PF13439">
    <property type="entry name" value="Glyco_transf_4"/>
    <property type="match status" value="1"/>
</dbReference>